<feature type="binding site" evidence="12">
    <location>
        <begin position="23"/>
        <end position="24"/>
    </location>
    <ligand>
        <name>phosphoenolpyruvate</name>
        <dbReference type="ChEBI" id="CHEBI:58702"/>
    </ligand>
</feature>
<comment type="similarity">
    <text evidence="10 12">Belongs to the EPSP synthase family. MurA subfamily.</text>
</comment>
<keyword evidence="6 12" id="KW-0133">Cell shape</keyword>
<dbReference type="OrthoDB" id="9803760at2"/>
<dbReference type="PANTHER" id="PTHR43783">
    <property type="entry name" value="UDP-N-ACETYLGLUCOSAMINE 1-CARBOXYVINYLTRANSFERASE"/>
    <property type="match status" value="1"/>
</dbReference>
<dbReference type="GO" id="GO:0005737">
    <property type="term" value="C:cytoplasm"/>
    <property type="evidence" value="ECO:0007669"/>
    <property type="project" value="UniProtKB-SubCell"/>
</dbReference>
<dbReference type="HAMAP" id="MF_00111">
    <property type="entry name" value="MurA"/>
    <property type="match status" value="1"/>
</dbReference>
<dbReference type="PANTHER" id="PTHR43783:SF1">
    <property type="entry name" value="UDP-N-ACETYLGLUCOSAMINE 1-CARBOXYVINYLTRANSFERASE"/>
    <property type="match status" value="1"/>
</dbReference>
<dbReference type="InterPro" id="IPR050068">
    <property type="entry name" value="MurA_subfamily"/>
</dbReference>
<dbReference type="GeneID" id="98063263"/>
<sequence>MAKYIINGPCENFGGNVKISGSKNSALPIMAAALLSEEESVLDNVPHLSDTDVMAEIIKGLGCDIYRDKHGSMRISANITKPKRLRDYSLFSKLRASVLVMSPCLARFGNVRIPLPGGCKIGARPIDLHLKGFAAMGAKIKQGHGFVEASAKNGLVGTRIYLDFPSVGATENLMIAACLANGTTTIENAANEPEIIDLADFLCGMGGSVTGAGSDTIIIKGTTRMHKNNHKIIPDRIEAGTFIICAAGLGSGIKTENIEPLHLKPLLAKLTEMGFMFETGLDFIDLKPCQKPKSVDIKTLPYPGFPTDLQAQTMSLLSTSDGNGMVVETIFENRFAHIPELCRMGAKIKTEGNAAFIEGVKRLSGAEVKATDLRAGAALVAAALKADGTSKIHDIEHIERGYENFVEKLKNLGVDIKKE</sequence>
<proteinExistence type="inferred from homology"/>
<evidence type="ECO:0000256" key="4">
    <source>
        <dbReference type="ARBA" id="ARBA00022618"/>
    </source>
</evidence>
<dbReference type="SUPFAM" id="SSF55205">
    <property type="entry name" value="EPT/RTPC-like"/>
    <property type="match status" value="1"/>
</dbReference>
<evidence type="ECO:0000256" key="1">
    <source>
        <dbReference type="ARBA" id="ARBA00004496"/>
    </source>
</evidence>
<protein>
    <recommendedName>
        <fullName evidence="12">UDP-N-acetylglucosamine 1-carboxyvinyltransferase</fullName>
        <ecNumber evidence="12">2.5.1.7</ecNumber>
    </recommendedName>
    <alternativeName>
        <fullName evidence="12">Enoylpyruvate transferase</fullName>
    </alternativeName>
    <alternativeName>
        <fullName evidence="12">UDP-N-acetylglucosamine enolpyruvyl transferase</fullName>
        <shortName evidence="12">EPT</shortName>
    </alternativeName>
</protein>
<gene>
    <name evidence="12" type="primary">murA</name>
    <name evidence="14" type="ORF">B9O19_01885</name>
</gene>
<dbReference type="KEGG" id="mpec:B9O19_01885"/>
<keyword evidence="12" id="KW-0670">Pyruvate</keyword>
<evidence type="ECO:0000256" key="9">
    <source>
        <dbReference type="ARBA" id="ARBA00023316"/>
    </source>
</evidence>
<evidence type="ECO:0000256" key="11">
    <source>
        <dbReference type="ARBA" id="ARBA00047527"/>
    </source>
</evidence>
<feature type="binding site" evidence="12">
    <location>
        <position position="308"/>
    </location>
    <ligand>
        <name>UDP-N-acetyl-alpha-D-glucosamine</name>
        <dbReference type="ChEBI" id="CHEBI:57705"/>
    </ligand>
</feature>
<organism evidence="14 15">
    <name type="scientific">Monoglobus pectinilyticus</name>
    <dbReference type="NCBI Taxonomy" id="1981510"/>
    <lineage>
        <taxon>Bacteria</taxon>
        <taxon>Bacillati</taxon>
        <taxon>Bacillota</taxon>
        <taxon>Clostridia</taxon>
        <taxon>Monoglobales</taxon>
        <taxon>Monoglobaceae</taxon>
        <taxon>Monoglobus</taxon>
    </lineage>
</organism>
<comment type="subcellular location">
    <subcellularLocation>
        <location evidence="1 12">Cytoplasm</location>
    </subcellularLocation>
</comment>
<keyword evidence="9 12" id="KW-0961">Cell wall biogenesis/degradation</keyword>
<dbReference type="GO" id="GO:0051301">
    <property type="term" value="P:cell division"/>
    <property type="evidence" value="ECO:0007669"/>
    <property type="project" value="UniProtKB-KW"/>
</dbReference>
<evidence type="ECO:0000256" key="7">
    <source>
        <dbReference type="ARBA" id="ARBA00022984"/>
    </source>
</evidence>
<reference evidence="14 15" key="1">
    <citation type="submission" date="2017-04" db="EMBL/GenBank/DDBJ databases">
        <title>Monoglobus pectinilyticus 14 draft genome.</title>
        <authorList>
            <person name="Kim C."/>
            <person name="Rosendale D.I."/>
            <person name="Kelly W.J."/>
            <person name="Tannock G.W."/>
            <person name="Patchett M.L."/>
            <person name="Jordens J.Z."/>
        </authorList>
    </citation>
    <scope>NUCLEOTIDE SEQUENCE [LARGE SCALE GENOMIC DNA]</scope>
    <source>
        <strain evidence="14 15">14</strain>
    </source>
</reference>
<evidence type="ECO:0000256" key="2">
    <source>
        <dbReference type="ARBA" id="ARBA00004752"/>
    </source>
</evidence>
<dbReference type="Proteomes" id="UP000235589">
    <property type="component" value="Chromosome"/>
</dbReference>
<keyword evidence="4 12" id="KW-0132">Cell division</keyword>
<dbReference type="CDD" id="cd01555">
    <property type="entry name" value="UdpNAET"/>
    <property type="match status" value="1"/>
</dbReference>
<dbReference type="GO" id="GO:0009252">
    <property type="term" value="P:peptidoglycan biosynthetic process"/>
    <property type="evidence" value="ECO:0007669"/>
    <property type="project" value="UniProtKB-UniRule"/>
</dbReference>
<dbReference type="InterPro" id="IPR001986">
    <property type="entry name" value="Enolpyruvate_Tfrase_dom"/>
</dbReference>
<keyword evidence="3 12" id="KW-0963">Cytoplasm</keyword>
<dbReference type="GO" id="GO:0019277">
    <property type="term" value="P:UDP-N-acetylgalactosamine biosynthetic process"/>
    <property type="evidence" value="ECO:0007669"/>
    <property type="project" value="InterPro"/>
</dbReference>
<dbReference type="GO" id="GO:0008360">
    <property type="term" value="P:regulation of cell shape"/>
    <property type="evidence" value="ECO:0007669"/>
    <property type="project" value="UniProtKB-KW"/>
</dbReference>
<dbReference type="RefSeq" id="WP_102366183.1">
    <property type="nucleotide sequence ID" value="NZ_CP020991.1"/>
</dbReference>
<feature type="active site" description="Proton donor" evidence="12">
    <location>
        <position position="119"/>
    </location>
</feature>
<evidence type="ECO:0000256" key="12">
    <source>
        <dbReference type="HAMAP-Rule" id="MF_00111"/>
    </source>
</evidence>
<dbReference type="EMBL" id="CP020991">
    <property type="protein sequence ID" value="AUO20034.1"/>
    <property type="molecule type" value="Genomic_DNA"/>
</dbReference>
<keyword evidence="15" id="KW-1185">Reference proteome</keyword>
<feature type="binding site" evidence="12">
    <location>
        <begin position="124"/>
        <end position="128"/>
    </location>
    <ligand>
        <name>UDP-N-acetyl-alpha-D-glucosamine</name>
        <dbReference type="ChEBI" id="CHEBI:57705"/>
    </ligand>
</feature>
<keyword evidence="8 12" id="KW-0131">Cell cycle</keyword>
<comment type="caution">
    <text evidence="12">Lacks conserved residue(s) required for the propagation of feature annotation.</text>
</comment>
<dbReference type="GO" id="GO:0008760">
    <property type="term" value="F:UDP-N-acetylglucosamine 1-carboxyvinyltransferase activity"/>
    <property type="evidence" value="ECO:0007669"/>
    <property type="project" value="UniProtKB-UniRule"/>
</dbReference>
<dbReference type="EC" id="2.5.1.7" evidence="12"/>
<keyword evidence="7 12" id="KW-0573">Peptidoglycan synthesis</keyword>
<evidence type="ECO:0000256" key="10">
    <source>
        <dbReference type="ARBA" id="ARBA00038367"/>
    </source>
</evidence>
<dbReference type="InterPro" id="IPR005750">
    <property type="entry name" value="UDP_GlcNAc_COvinyl_MurA"/>
</dbReference>
<comment type="catalytic activity">
    <reaction evidence="11 12">
        <text>phosphoenolpyruvate + UDP-N-acetyl-alpha-D-glucosamine = UDP-N-acetyl-3-O-(1-carboxyvinyl)-alpha-D-glucosamine + phosphate</text>
        <dbReference type="Rhea" id="RHEA:18681"/>
        <dbReference type="ChEBI" id="CHEBI:43474"/>
        <dbReference type="ChEBI" id="CHEBI:57705"/>
        <dbReference type="ChEBI" id="CHEBI:58702"/>
        <dbReference type="ChEBI" id="CHEBI:68483"/>
        <dbReference type="EC" id="2.5.1.7"/>
    </reaction>
</comment>
<dbReference type="GO" id="GO:0071555">
    <property type="term" value="P:cell wall organization"/>
    <property type="evidence" value="ECO:0007669"/>
    <property type="project" value="UniProtKB-KW"/>
</dbReference>
<dbReference type="InterPro" id="IPR013792">
    <property type="entry name" value="RNA3'P_cycl/enolpyr_Trfase_a/b"/>
</dbReference>
<evidence type="ECO:0000256" key="5">
    <source>
        <dbReference type="ARBA" id="ARBA00022679"/>
    </source>
</evidence>
<dbReference type="AlphaFoldDB" id="A0A2K9P463"/>
<name>A0A2K9P463_9FIRM</name>
<dbReference type="NCBIfam" id="NF006873">
    <property type="entry name" value="PRK09369.1"/>
    <property type="match status" value="1"/>
</dbReference>
<comment type="function">
    <text evidence="12">Cell wall formation. Adds enolpyruvyl to UDP-N-acetylglucosamine.</text>
</comment>
<evidence type="ECO:0000256" key="3">
    <source>
        <dbReference type="ARBA" id="ARBA00022490"/>
    </source>
</evidence>
<feature type="domain" description="Enolpyruvate transferase" evidence="13">
    <location>
        <begin position="13"/>
        <end position="409"/>
    </location>
</feature>
<comment type="pathway">
    <text evidence="2 12">Cell wall biogenesis; peptidoglycan biosynthesis.</text>
</comment>
<evidence type="ECO:0000256" key="8">
    <source>
        <dbReference type="ARBA" id="ARBA00023306"/>
    </source>
</evidence>
<dbReference type="Pfam" id="PF00275">
    <property type="entry name" value="EPSP_synthase"/>
    <property type="match status" value="1"/>
</dbReference>
<keyword evidence="5 12" id="KW-0808">Transferase</keyword>
<evidence type="ECO:0000259" key="13">
    <source>
        <dbReference type="Pfam" id="PF00275"/>
    </source>
</evidence>
<evidence type="ECO:0000313" key="14">
    <source>
        <dbReference type="EMBL" id="AUO20034.1"/>
    </source>
</evidence>
<dbReference type="InterPro" id="IPR036968">
    <property type="entry name" value="Enolpyruvate_Tfrase_sf"/>
</dbReference>
<feature type="modified residue" description="2-(S-cysteinyl)pyruvic acid O-phosphothioketal" evidence="12">
    <location>
        <position position="119"/>
    </location>
</feature>
<evidence type="ECO:0000313" key="15">
    <source>
        <dbReference type="Proteomes" id="UP000235589"/>
    </source>
</evidence>
<feature type="binding site" evidence="12">
    <location>
        <position position="330"/>
    </location>
    <ligand>
        <name>UDP-N-acetyl-alpha-D-glucosamine</name>
        <dbReference type="ChEBI" id="CHEBI:57705"/>
    </ligand>
</feature>
<dbReference type="Gene3D" id="3.65.10.10">
    <property type="entry name" value="Enolpyruvate transferase domain"/>
    <property type="match status" value="2"/>
</dbReference>
<feature type="binding site" evidence="12">
    <location>
        <position position="95"/>
    </location>
    <ligand>
        <name>UDP-N-acetyl-alpha-D-glucosamine</name>
        <dbReference type="ChEBI" id="CHEBI:57705"/>
    </ligand>
</feature>
<accession>A0A2K9P463</accession>
<evidence type="ECO:0000256" key="6">
    <source>
        <dbReference type="ARBA" id="ARBA00022960"/>
    </source>
</evidence>
<dbReference type="UniPathway" id="UPA00219"/>
<dbReference type="NCBIfam" id="TIGR01072">
    <property type="entry name" value="murA"/>
    <property type="match status" value="1"/>
</dbReference>